<comment type="caution">
    <text evidence="3">The sequence shown here is derived from an EMBL/GenBank/DDBJ whole genome shotgun (WGS) entry which is preliminary data.</text>
</comment>
<dbReference type="Pfam" id="PF14129">
    <property type="entry name" value="DUF4296"/>
    <property type="match status" value="1"/>
</dbReference>
<dbReference type="InterPro" id="IPR025381">
    <property type="entry name" value="DUF4296"/>
</dbReference>
<evidence type="ECO:0000313" key="3">
    <source>
        <dbReference type="EMBL" id="TPV34627.1"/>
    </source>
</evidence>
<proteinExistence type="predicted"/>
<name>A0A506PN62_9FLAO</name>
<dbReference type="AlphaFoldDB" id="A0A506PN62"/>
<dbReference type="RefSeq" id="WP_140989050.1">
    <property type="nucleotide sequence ID" value="NZ_VHIQ01000002.1"/>
</dbReference>
<feature type="coiled-coil region" evidence="1">
    <location>
        <begin position="97"/>
        <end position="135"/>
    </location>
</feature>
<evidence type="ECO:0000259" key="2">
    <source>
        <dbReference type="Pfam" id="PF14129"/>
    </source>
</evidence>
<dbReference type="EMBL" id="VHIQ01000002">
    <property type="protein sequence ID" value="TPV34627.1"/>
    <property type="molecule type" value="Genomic_DNA"/>
</dbReference>
<dbReference type="PROSITE" id="PS51257">
    <property type="entry name" value="PROKAR_LIPOPROTEIN"/>
    <property type="match status" value="1"/>
</dbReference>
<feature type="domain" description="DUF4296" evidence="2">
    <location>
        <begin position="30"/>
        <end position="112"/>
    </location>
</feature>
<protein>
    <submittedName>
        <fullName evidence="3">DUF4296 domain-containing protein</fullName>
    </submittedName>
</protein>
<dbReference type="Proteomes" id="UP000317332">
    <property type="component" value="Unassembled WGS sequence"/>
</dbReference>
<reference evidence="3 4" key="1">
    <citation type="submission" date="2019-06" db="EMBL/GenBank/DDBJ databases">
        <title>Flavobacteriaceae Paucihalobacterium erythroidium CWB-1, complete genome.</title>
        <authorList>
            <person name="Wu S."/>
        </authorList>
    </citation>
    <scope>NUCLEOTIDE SEQUENCE [LARGE SCALE GENOMIC DNA]</scope>
    <source>
        <strain evidence="3 4">CWB-1</strain>
    </source>
</reference>
<keyword evidence="4" id="KW-1185">Reference proteome</keyword>
<dbReference type="OrthoDB" id="1525222at2"/>
<gene>
    <name evidence="3" type="ORF">FJ651_03615</name>
</gene>
<sequence length="158" mass="18690">MNLISKYTVLLFVCIWVVFSCGKEIKPEKPKNLIPEKEFTEILLDMFVINSAKGVNKKVLEENGLKPEAYIYEKYQIDSLQFVKSNEYYAFDSKKYAEILNNVKQNVENQKKIFEKQLEEEEAENKRRLDSIRALNIKIRDSIKGNINREFQEIKEID</sequence>
<keyword evidence="1" id="KW-0175">Coiled coil</keyword>
<evidence type="ECO:0000256" key="1">
    <source>
        <dbReference type="SAM" id="Coils"/>
    </source>
</evidence>
<accession>A0A506PN62</accession>
<evidence type="ECO:0000313" key="4">
    <source>
        <dbReference type="Proteomes" id="UP000317332"/>
    </source>
</evidence>
<organism evidence="3 4">
    <name type="scientific">Paucihalobacter ruber</name>
    <dbReference type="NCBI Taxonomy" id="2567861"/>
    <lineage>
        <taxon>Bacteria</taxon>
        <taxon>Pseudomonadati</taxon>
        <taxon>Bacteroidota</taxon>
        <taxon>Flavobacteriia</taxon>
        <taxon>Flavobacteriales</taxon>
        <taxon>Flavobacteriaceae</taxon>
        <taxon>Paucihalobacter</taxon>
    </lineage>
</organism>